<comment type="caution">
    <text evidence="2">The sequence shown here is derived from an EMBL/GenBank/DDBJ whole genome shotgun (WGS) entry which is preliminary data.</text>
</comment>
<gene>
    <name evidence="2" type="ORF">HDK90DRAFT_508690</name>
</gene>
<evidence type="ECO:0000313" key="3">
    <source>
        <dbReference type="Proteomes" id="UP001492380"/>
    </source>
</evidence>
<feature type="compositionally biased region" description="Basic residues" evidence="1">
    <location>
        <begin position="498"/>
        <end position="508"/>
    </location>
</feature>
<feature type="compositionally biased region" description="Polar residues" evidence="1">
    <location>
        <begin position="35"/>
        <end position="50"/>
    </location>
</feature>
<keyword evidence="3" id="KW-1185">Reference proteome</keyword>
<accession>A0ABR1YVG0</accession>
<dbReference type="EMBL" id="JBBWRZ010000003">
    <property type="protein sequence ID" value="KAK8240179.1"/>
    <property type="molecule type" value="Genomic_DNA"/>
</dbReference>
<feature type="compositionally biased region" description="Polar residues" evidence="1">
    <location>
        <begin position="105"/>
        <end position="116"/>
    </location>
</feature>
<feature type="compositionally biased region" description="Polar residues" evidence="1">
    <location>
        <begin position="655"/>
        <end position="675"/>
    </location>
</feature>
<name>A0ABR1YVG0_9PEZI</name>
<feature type="compositionally biased region" description="Basic and acidic residues" evidence="1">
    <location>
        <begin position="527"/>
        <end position="560"/>
    </location>
</feature>
<proteinExistence type="predicted"/>
<dbReference type="InterPro" id="IPR017956">
    <property type="entry name" value="AT_hook_DNA-bd_motif"/>
</dbReference>
<evidence type="ECO:0000313" key="2">
    <source>
        <dbReference type="EMBL" id="KAK8240179.1"/>
    </source>
</evidence>
<feature type="compositionally biased region" description="Low complexity" evidence="1">
    <location>
        <begin position="684"/>
        <end position="698"/>
    </location>
</feature>
<feature type="region of interest" description="Disordered" evidence="1">
    <location>
        <begin position="169"/>
        <end position="194"/>
    </location>
</feature>
<feature type="region of interest" description="Disordered" evidence="1">
    <location>
        <begin position="461"/>
        <end position="701"/>
    </location>
</feature>
<protein>
    <submittedName>
        <fullName evidence="2">Uncharacterized protein</fullName>
    </submittedName>
</protein>
<reference evidence="2 3" key="1">
    <citation type="submission" date="2024-04" db="EMBL/GenBank/DDBJ databases">
        <title>Phyllosticta paracitricarpa is synonymous to the EU quarantine fungus P. citricarpa based on phylogenomic analyses.</title>
        <authorList>
            <consortium name="Lawrence Berkeley National Laboratory"/>
            <person name="Van Ingen-Buijs V.A."/>
            <person name="Van Westerhoven A.C."/>
            <person name="Haridas S."/>
            <person name="Skiadas P."/>
            <person name="Martin F."/>
            <person name="Groenewald J.Z."/>
            <person name="Crous P.W."/>
            <person name="Seidl M.F."/>
        </authorList>
    </citation>
    <scope>NUCLEOTIDE SEQUENCE [LARGE SCALE GENOMIC DNA]</scope>
    <source>
        <strain evidence="2 3">CBS 123374</strain>
    </source>
</reference>
<feature type="compositionally biased region" description="Polar residues" evidence="1">
    <location>
        <begin position="484"/>
        <end position="497"/>
    </location>
</feature>
<feature type="region of interest" description="Disordered" evidence="1">
    <location>
        <begin position="66"/>
        <end position="119"/>
    </location>
</feature>
<dbReference type="Proteomes" id="UP001492380">
    <property type="component" value="Unassembled WGS sequence"/>
</dbReference>
<feature type="region of interest" description="Disordered" evidence="1">
    <location>
        <begin position="314"/>
        <end position="393"/>
    </location>
</feature>
<feature type="compositionally biased region" description="Polar residues" evidence="1">
    <location>
        <begin position="463"/>
        <end position="476"/>
    </location>
</feature>
<evidence type="ECO:0000256" key="1">
    <source>
        <dbReference type="SAM" id="MobiDB-lite"/>
    </source>
</evidence>
<organism evidence="2 3">
    <name type="scientific">Phyllosticta capitalensis</name>
    <dbReference type="NCBI Taxonomy" id="121624"/>
    <lineage>
        <taxon>Eukaryota</taxon>
        <taxon>Fungi</taxon>
        <taxon>Dikarya</taxon>
        <taxon>Ascomycota</taxon>
        <taxon>Pezizomycotina</taxon>
        <taxon>Dothideomycetes</taxon>
        <taxon>Dothideomycetes incertae sedis</taxon>
        <taxon>Botryosphaeriales</taxon>
        <taxon>Phyllostictaceae</taxon>
        <taxon>Phyllosticta</taxon>
    </lineage>
</organism>
<feature type="compositionally biased region" description="Polar residues" evidence="1">
    <location>
        <begin position="263"/>
        <end position="273"/>
    </location>
</feature>
<sequence>MPRAIIQDSDDDGEFGSVSPVSEKARTPLIRDVSSRSQKSAPGGTSSTEAIQREIAAAHREVLEKSAAATHVFNGHDSSPRIHRRNTTLETGHGPSPTNPRRRSTMVTYGSSSRRGQGTFEDEAFDFMKEPKVGRDAQFGSSPGDVEFVVPRGPIQRSFERNEEQNLIGGSLQPDFAGHEPRMFGTSDTVPDGTMDQQRLLDAAMADFANTHGPAHTELSGVRVREKSLGEDPSPPWSDYLHSPEVPQQMSSSASTKKRRSSVAVTGSQSSMPSAKRHRPQLVDDKDELANLDDPFVTNTQKVVYSIKDSIHAVRASRAAKEAKAQQDTSSEPLNGEDVLIGLPKERYQPRPSRSRSSRLSIEEPIDYSANPDKASKKKAKRRKTEDSATIGRVKLSASERRERMIGIEFSPTSSKRALKECKDDLDEAVEALSNADHKEPSRVENADQFDVVANHRADVQAVQDSKSTIPRTQGSPIVLIEKTVNSGTDSRNSNKSQPKKKRGRPPKVRPLEEKTEVLADVTYEARASHDEAKTEDHIKNTILEIEEHQQSVSSLERRVSPTVNPTPPSSAQPNKLEERAAEIPEAQVPLPKKRGRGRPRKQKSPEPTTPNRHEATESDMQATRGGEMPQAPNSEEPEKQTPGRGSIREAPVSTPHNVTSSQTRSELQPSTANALETPEKAPAKAASRSSASTSKVSYRVGLSRRARIAPLLKIVKK</sequence>
<feature type="region of interest" description="Disordered" evidence="1">
    <location>
        <begin position="211"/>
        <end position="290"/>
    </location>
</feature>
<feature type="region of interest" description="Disordered" evidence="1">
    <location>
        <begin position="1"/>
        <end position="52"/>
    </location>
</feature>
<dbReference type="SMART" id="SM00384">
    <property type="entry name" value="AT_hook"/>
    <property type="match status" value="2"/>
</dbReference>
<feature type="compositionally biased region" description="Basic residues" evidence="1">
    <location>
        <begin position="592"/>
        <end position="603"/>
    </location>
</feature>